<dbReference type="InterPro" id="IPR023796">
    <property type="entry name" value="Serpin_dom"/>
</dbReference>
<dbReference type="PANTHER" id="PTHR11461:SF211">
    <property type="entry name" value="GH10112P-RELATED"/>
    <property type="match status" value="1"/>
</dbReference>
<dbReference type="GO" id="GO:0004867">
    <property type="term" value="F:serine-type endopeptidase inhibitor activity"/>
    <property type="evidence" value="ECO:0007669"/>
    <property type="project" value="InterPro"/>
</dbReference>
<dbReference type="Gene3D" id="2.30.39.10">
    <property type="entry name" value="Alpha-1-antitrypsin, domain 1"/>
    <property type="match status" value="1"/>
</dbReference>
<dbReference type="Gene3D" id="2.10.310.10">
    <property type="entry name" value="Serpins superfamily"/>
    <property type="match status" value="1"/>
</dbReference>
<evidence type="ECO:0000259" key="2">
    <source>
        <dbReference type="SMART" id="SM00093"/>
    </source>
</evidence>
<evidence type="ECO:0000313" key="4">
    <source>
        <dbReference type="Proteomes" id="UP000295680"/>
    </source>
</evidence>
<dbReference type="SMART" id="SM00093">
    <property type="entry name" value="SERPIN"/>
    <property type="match status" value="1"/>
</dbReference>
<proteinExistence type="inferred from homology"/>
<dbReference type="AlphaFoldDB" id="A0A4R2J0I5"/>
<reference evidence="3 4" key="1">
    <citation type="submission" date="2019-03" db="EMBL/GenBank/DDBJ databases">
        <title>Genomic Encyclopedia of Type Strains, Phase IV (KMG-IV): sequencing the most valuable type-strain genomes for metagenomic binning, comparative biology and taxonomic classification.</title>
        <authorList>
            <person name="Goeker M."/>
        </authorList>
    </citation>
    <scope>NUCLEOTIDE SEQUENCE [LARGE SCALE GENOMIC DNA]</scope>
    <source>
        <strain evidence="3 4">DSM 45934</strain>
    </source>
</reference>
<gene>
    <name evidence="3" type="ORF">EV192_113263</name>
</gene>
<dbReference type="Gene3D" id="3.30.497.10">
    <property type="entry name" value="Antithrombin, subunit I, domain 2"/>
    <property type="match status" value="1"/>
</dbReference>
<comment type="caution">
    <text evidence="3">The sequence shown here is derived from an EMBL/GenBank/DDBJ whole genome shotgun (WGS) entry which is preliminary data.</text>
</comment>
<dbReference type="InterPro" id="IPR000215">
    <property type="entry name" value="Serpin_fam"/>
</dbReference>
<dbReference type="InterPro" id="IPR042185">
    <property type="entry name" value="Serpin_sf_2"/>
</dbReference>
<dbReference type="Proteomes" id="UP000295680">
    <property type="component" value="Unassembled WGS sequence"/>
</dbReference>
<keyword evidence="4" id="KW-1185">Reference proteome</keyword>
<protein>
    <submittedName>
        <fullName evidence="3">Serpin B</fullName>
    </submittedName>
</protein>
<dbReference type="GO" id="GO:0005615">
    <property type="term" value="C:extracellular space"/>
    <property type="evidence" value="ECO:0007669"/>
    <property type="project" value="InterPro"/>
</dbReference>
<evidence type="ECO:0000313" key="3">
    <source>
        <dbReference type="EMBL" id="TCO50882.1"/>
    </source>
</evidence>
<comment type="similarity">
    <text evidence="1">Belongs to the serpin family.</text>
</comment>
<evidence type="ECO:0000256" key="1">
    <source>
        <dbReference type="RuleBase" id="RU000411"/>
    </source>
</evidence>
<dbReference type="InterPro" id="IPR023795">
    <property type="entry name" value="Serpin_CS"/>
</dbReference>
<dbReference type="InterPro" id="IPR036186">
    <property type="entry name" value="Serpin_sf"/>
</dbReference>
<name>A0A4R2J0I5_9PSEU</name>
<sequence>MVWSPFSVASALALAARGAAGATRDELVALLLGDKGAQVEDLIRVLGAAEDVVRAGSSGEQPEIAVSNTFWADEIIPVRPEFAEALTDMPSGAVRSAPFQQDPDGARDLINKDVARTTHDLIPELLPDGAICPDTVAALVNALYLKVAWLGKFDETATRPRDFHTPTGTKQVPTMFVRGERENFGYAKVPGWQAVRIHTVGQVDAFVLLPDGKLPDVDADTLGRLLAAPGRHPVNLRLPKLSLKLQAPLTDVLQRLGVATMFTNDAEFPGISAAPLAVQAVLHETVLKMDEQGFEGAAATAVMMRLLSFSPQRPVEVTVDRPFLVVIRHTRTGVIYFSGRVADPS</sequence>
<dbReference type="PANTHER" id="PTHR11461">
    <property type="entry name" value="SERINE PROTEASE INHIBITOR, SERPIN"/>
    <property type="match status" value="1"/>
</dbReference>
<dbReference type="Pfam" id="PF00079">
    <property type="entry name" value="Serpin"/>
    <property type="match status" value="1"/>
</dbReference>
<dbReference type="EMBL" id="SLWS01000013">
    <property type="protein sequence ID" value="TCO50882.1"/>
    <property type="molecule type" value="Genomic_DNA"/>
</dbReference>
<organism evidence="3 4">
    <name type="scientific">Actinocrispum wychmicini</name>
    <dbReference type="NCBI Taxonomy" id="1213861"/>
    <lineage>
        <taxon>Bacteria</taxon>
        <taxon>Bacillati</taxon>
        <taxon>Actinomycetota</taxon>
        <taxon>Actinomycetes</taxon>
        <taxon>Pseudonocardiales</taxon>
        <taxon>Pseudonocardiaceae</taxon>
        <taxon>Actinocrispum</taxon>
    </lineage>
</organism>
<dbReference type="CDD" id="cd19590">
    <property type="entry name" value="serpin_thermopin-like"/>
    <property type="match status" value="1"/>
</dbReference>
<dbReference type="InterPro" id="IPR042178">
    <property type="entry name" value="Serpin_sf_1"/>
</dbReference>
<dbReference type="PROSITE" id="PS00284">
    <property type="entry name" value="SERPIN"/>
    <property type="match status" value="1"/>
</dbReference>
<accession>A0A4R2J0I5</accession>
<feature type="domain" description="Serpin" evidence="2">
    <location>
        <begin position="1"/>
        <end position="344"/>
    </location>
</feature>
<dbReference type="SUPFAM" id="SSF56574">
    <property type="entry name" value="Serpins"/>
    <property type="match status" value="1"/>
</dbReference>